<dbReference type="FunFam" id="3.30.930.10:FF:000002">
    <property type="entry name" value="Threonine--tRNA ligase"/>
    <property type="match status" value="1"/>
</dbReference>
<dbReference type="Gene3D" id="3.30.54.20">
    <property type="match status" value="1"/>
</dbReference>
<proteinExistence type="inferred from homology"/>
<dbReference type="GO" id="GO:0140096">
    <property type="term" value="F:catalytic activity, acting on a protein"/>
    <property type="evidence" value="ECO:0007669"/>
    <property type="project" value="UniProtKB-ARBA"/>
</dbReference>
<dbReference type="CDD" id="cd00860">
    <property type="entry name" value="ThrRS_anticodon"/>
    <property type="match status" value="1"/>
</dbReference>
<comment type="catalytic activity">
    <reaction evidence="12 13">
        <text>tRNA(Thr) + L-threonine + ATP = L-threonyl-tRNA(Thr) + AMP + diphosphate + H(+)</text>
        <dbReference type="Rhea" id="RHEA:24624"/>
        <dbReference type="Rhea" id="RHEA-COMP:9670"/>
        <dbReference type="Rhea" id="RHEA-COMP:9704"/>
        <dbReference type="ChEBI" id="CHEBI:15378"/>
        <dbReference type="ChEBI" id="CHEBI:30616"/>
        <dbReference type="ChEBI" id="CHEBI:33019"/>
        <dbReference type="ChEBI" id="CHEBI:57926"/>
        <dbReference type="ChEBI" id="CHEBI:78442"/>
        <dbReference type="ChEBI" id="CHEBI:78534"/>
        <dbReference type="ChEBI" id="CHEBI:456215"/>
        <dbReference type="EC" id="6.1.1.3"/>
    </reaction>
</comment>
<evidence type="ECO:0000259" key="14">
    <source>
        <dbReference type="PROSITE" id="PS50862"/>
    </source>
</evidence>
<evidence type="ECO:0000313" key="16">
    <source>
        <dbReference type="Proteomes" id="UP000766246"/>
    </source>
</evidence>
<evidence type="ECO:0000256" key="12">
    <source>
        <dbReference type="ARBA" id="ARBA00049515"/>
    </source>
</evidence>
<evidence type="ECO:0000256" key="3">
    <source>
        <dbReference type="ARBA" id="ARBA00022555"/>
    </source>
</evidence>
<dbReference type="FunFam" id="3.30.980.10:FF:000005">
    <property type="entry name" value="Threonyl-tRNA synthetase, mitochondrial"/>
    <property type="match status" value="1"/>
</dbReference>
<sequence length="588" mass="67654">MVNFKEDESLNTLNHSCAHMMAQAVKHLYPNAKFWVGPVVEEGFYYDMDLGDVMLTDEDIAKIEKEMKKVAKSGCKIYRREISKAEALEMFKDDPYKVDLINNMDEDTQTISCYDQGDFTDLCRGPHVDNVKMCRYFKLVKHSGAYWKGDANNQVLNRVYGVCFPTQEQLDEHLALLEEAKERDHRKIGKDMQLFMSDDLIGKGLPMYLPNGYTIWTELENYIRNKERKLGYLHVMTPCVGTVQLYQTSGHWDHYKENMFPAMEVEGENFVLRPMNCPHHMRIYANRPHSYKELPIRIAEIAHDFRFESSGTLKGIERGRHFCQNDSHIFCTQEQIKSEVKNVCDLIFSTYEDFGITDYRCVLSLRDPADTKKYHQDDEMWNTAEQALRETLTEIGIEFTEEIGEAAFYGPKLDVNVKPAIGNEITLSTCQLDFCLPAKFDLTYTDADSNKQTPVVIHRAILGSLDRFMAYILEETKGNLPLWLAPTQVKVLPVKNDDEGLNAYAQKLVDALADADVRVEFDTRSEKLGYKMREAQIQKVPYLAVLGKNEEAEGTVSYRLHGEQGTTTVKFDEFVDLIVNEIKTKGHN</sequence>
<keyword evidence="11 13" id="KW-0030">Aminoacyl-tRNA synthetase</keyword>
<dbReference type="Gene3D" id="3.30.980.10">
    <property type="entry name" value="Threonyl-trna Synthetase, Chain A, domain 2"/>
    <property type="match status" value="1"/>
</dbReference>
<dbReference type="InterPro" id="IPR018163">
    <property type="entry name" value="Thr/Ala-tRNA-synth_IIc_edit"/>
</dbReference>
<dbReference type="InterPro" id="IPR002320">
    <property type="entry name" value="Thr-tRNA-ligase_IIa"/>
</dbReference>
<keyword evidence="5 13" id="KW-0479">Metal-binding</keyword>
<dbReference type="GO" id="GO:0004829">
    <property type="term" value="F:threonine-tRNA ligase activity"/>
    <property type="evidence" value="ECO:0007669"/>
    <property type="project" value="UniProtKB-UniRule"/>
</dbReference>
<dbReference type="Pfam" id="PF03129">
    <property type="entry name" value="HGTP_anticodon"/>
    <property type="match status" value="1"/>
</dbReference>
<dbReference type="GO" id="GO:0016740">
    <property type="term" value="F:transferase activity"/>
    <property type="evidence" value="ECO:0007669"/>
    <property type="project" value="UniProtKB-ARBA"/>
</dbReference>
<dbReference type="PRINTS" id="PR01047">
    <property type="entry name" value="TRNASYNTHTHR"/>
</dbReference>
<dbReference type="NCBIfam" id="TIGR00418">
    <property type="entry name" value="thrS"/>
    <property type="match status" value="1"/>
</dbReference>
<dbReference type="GO" id="GO:0000049">
    <property type="term" value="F:tRNA binding"/>
    <property type="evidence" value="ECO:0007669"/>
    <property type="project" value="UniProtKB-KW"/>
</dbReference>
<feature type="binding site" evidence="13">
    <location>
        <position position="458"/>
    </location>
    <ligand>
        <name>Zn(2+)</name>
        <dbReference type="ChEBI" id="CHEBI:29105"/>
        <note>catalytic</note>
    </ligand>
</feature>
<evidence type="ECO:0000313" key="15">
    <source>
        <dbReference type="EMBL" id="MBE5920816.1"/>
    </source>
</evidence>
<dbReference type="Gene3D" id="3.30.930.10">
    <property type="entry name" value="Bira Bifunctional Protein, Domain 2"/>
    <property type="match status" value="1"/>
</dbReference>
<dbReference type="FunFam" id="3.30.54.20:FF:000002">
    <property type="entry name" value="Threonine--tRNA ligase"/>
    <property type="match status" value="1"/>
</dbReference>
<dbReference type="Proteomes" id="UP000766246">
    <property type="component" value="Unassembled WGS sequence"/>
</dbReference>
<dbReference type="InterPro" id="IPR004154">
    <property type="entry name" value="Anticodon-bd"/>
</dbReference>
<keyword evidence="2 13" id="KW-0963">Cytoplasm</keyword>
<evidence type="ECO:0000256" key="2">
    <source>
        <dbReference type="ARBA" id="ARBA00022490"/>
    </source>
</evidence>
<dbReference type="SMART" id="SM00863">
    <property type="entry name" value="tRNA_SAD"/>
    <property type="match status" value="1"/>
</dbReference>
<dbReference type="EMBL" id="SVER01000053">
    <property type="protein sequence ID" value="MBE5920816.1"/>
    <property type="molecule type" value="Genomic_DNA"/>
</dbReference>
<evidence type="ECO:0000256" key="9">
    <source>
        <dbReference type="ARBA" id="ARBA00022884"/>
    </source>
</evidence>
<comment type="caution">
    <text evidence="13">Lacks conserved residue(s) required for the propagation of feature annotation.</text>
</comment>
<dbReference type="InterPro" id="IPR047246">
    <property type="entry name" value="ThrRS_anticodon"/>
</dbReference>
<dbReference type="InterPro" id="IPR012947">
    <property type="entry name" value="tRNA_SAD"/>
</dbReference>
<dbReference type="Pfam" id="PF00587">
    <property type="entry name" value="tRNA-synt_2b"/>
    <property type="match status" value="1"/>
</dbReference>
<dbReference type="GO" id="GO:0005524">
    <property type="term" value="F:ATP binding"/>
    <property type="evidence" value="ECO:0007669"/>
    <property type="project" value="UniProtKB-UniRule"/>
</dbReference>
<dbReference type="SUPFAM" id="SSF52954">
    <property type="entry name" value="Class II aaRS ABD-related"/>
    <property type="match status" value="1"/>
</dbReference>
<dbReference type="InterPro" id="IPR002314">
    <property type="entry name" value="aa-tRNA-synt_IIb"/>
</dbReference>
<evidence type="ECO:0000256" key="13">
    <source>
        <dbReference type="HAMAP-Rule" id="MF_00184"/>
    </source>
</evidence>
<evidence type="ECO:0000256" key="5">
    <source>
        <dbReference type="ARBA" id="ARBA00022723"/>
    </source>
</evidence>
<dbReference type="InterPro" id="IPR006195">
    <property type="entry name" value="aa-tRNA-synth_II"/>
</dbReference>
<dbReference type="GO" id="GO:0005737">
    <property type="term" value="C:cytoplasm"/>
    <property type="evidence" value="ECO:0007669"/>
    <property type="project" value="UniProtKB-SubCell"/>
</dbReference>
<keyword evidence="10 13" id="KW-0648">Protein biosynthesis</keyword>
<dbReference type="InterPro" id="IPR036621">
    <property type="entry name" value="Anticodon-bd_dom_sf"/>
</dbReference>
<feature type="binding site" evidence="13">
    <location>
        <position position="277"/>
    </location>
    <ligand>
        <name>Zn(2+)</name>
        <dbReference type="ChEBI" id="CHEBI:29105"/>
        <note>catalytic</note>
    </ligand>
</feature>
<dbReference type="InterPro" id="IPR033728">
    <property type="entry name" value="ThrRS_core"/>
</dbReference>
<evidence type="ECO:0000256" key="8">
    <source>
        <dbReference type="ARBA" id="ARBA00022840"/>
    </source>
</evidence>
<keyword evidence="7 13" id="KW-0862">Zinc</keyword>
<keyword evidence="4 13" id="KW-0436">Ligase</keyword>
<dbReference type="SUPFAM" id="SSF55186">
    <property type="entry name" value="ThrRS/AlaRS common domain"/>
    <property type="match status" value="1"/>
</dbReference>
<keyword evidence="3 13" id="KW-0820">tRNA-binding</keyword>
<evidence type="ECO:0000256" key="7">
    <source>
        <dbReference type="ARBA" id="ARBA00022833"/>
    </source>
</evidence>
<dbReference type="InterPro" id="IPR045864">
    <property type="entry name" value="aa-tRNA-synth_II/BPL/LPL"/>
</dbReference>
<dbReference type="GO" id="GO:0006435">
    <property type="term" value="P:threonyl-tRNA aminoacylation"/>
    <property type="evidence" value="ECO:0007669"/>
    <property type="project" value="UniProtKB-UniRule"/>
</dbReference>
<evidence type="ECO:0000256" key="10">
    <source>
        <dbReference type="ARBA" id="ARBA00022917"/>
    </source>
</evidence>
<feature type="domain" description="Aminoacyl-transfer RNA synthetases class-II family profile" evidence="14">
    <location>
        <begin position="171"/>
        <end position="481"/>
    </location>
</feature>
<comment type="subcellular location">
    <subcellularLocation>
        <location evidence="13">Cytoplasm</location>
    </subcellularLocation>
</comment>
<evidence type="ECO:0000256" key="4">
    <source>
        <dbReference type="ARBA" id="ARBA00022598"/>
    </source>
</evidence>
<dbReference type="Gene3D" id="3.40.50.800">
    <property type="entry name" value="Anticodon-binding domain"/>
    <property type="match status" value="1"/>
</dbReference>
<dbReference type="HAMAP" id="MF_00184">
    <property type="entry name" value="Thr_tRNA_synth"/>
    <property type="match status" value="1"/>
</dbReference>
<name>A0A927U9E2_9FIRM</name>
<keyword evidence="8 13" id="KW-0067">ATP-binding</keyword>
<evidence type="ECO:0000256" key="11">
    <source>
        <dbReference type="ARBA" id="ARBA00023146"/>
    </source>
</evidence>
<protein>
    <recommendedName>
        <fullName evidence="13">Threonine--tRNA ligase</fullName>
        <ecNumber evidence="13">6.1.1.3</ecNumber>
    </recommendedName>
    <alternativeName>
        <fullName evidence="13">Threonyl-tRNA synthetase</fullName>
        <shortName evidence="13">ThrRS</shortName>
    </alternativeName>
</protein>
<evidence type="ECO:0000256" key="1">
    <source>
        <dbReference type="ARBA" id="ARBA00008226"/>
    </source>
</evidence>
<reference evidence="15" key="1">
    <citation type="submission" date="2019-04" db="EMBL/GenBank/DDBJ databases">
        <title>Evolution of Biomass-Degrading Anaerobic Consortia Revealed by Metagenomics.</title>
        <authorList>
            <person name="Peng X."/>
        </authorList>
    </citation>
    <scope>NUCLEOTIDE SEQUENCE</scope>
    <source>
        <strain evidence="15">SIG311</strain>
    </source>
</reference>
<keyword evidence="6 13" id="KW-0547">Nucleotide-binding</keyword>
<dbReference type="AlphaFoldDB" id="A0A927U9E2"/>
<dbReference type="PROSITE" id="PS50862">
    <property type="entry name" value="AA_TRNA_LIGASE_II"/>
    <property type="match status" value="1"/>
</dbReference>
<comment type="cofactor">
    <cofactor evidence="13">
        <name>Zn(2+)</name>
        <dbReference type="ChEBI" id="CHEBI:29105"/>
    </cofactor>
    <text evidence="13">Binds 1 zinc ion per subunit.</text>
</comment>
<gene>
    <name evidence="13 15" type="primary">thrS</name>
    <name evidence="15" type="ORF">E7272_13380</name>
</gene>
<keyword evidence="9 13" id="KW-0694">RNA-binding</keyword>
<dbReference type="PANTHER" id="PTHR11451:SF56">
    <property type="entry name" value="THREONINE--TRNA LIGASE 1"/>
    <property type="match status" value="1"/>
</dbReference>
<dbReference type="GO" id="GO:0046872">
    <property type="term" value="F:metal ion binding"/>
    <property type="evidence" value="ECO:0007669"/>
    <property type="project" value="UniProtKB-KW"/>
</dbReference>
<dbReference type="Pfam" id="PF07973">
    <property type="entry name" value="tRNA_SAD"/>
    <property type="match status" value="1"/>
</dbReference>
<dbReference type="FunFam" id="3.40.50.800:FF:000001">
    <property type="entry name" value="Threonine--tRNA ligase"/>
    <property type="match status" value="1"/>
</dbReference>
<organism evidence="15 16">
    <name type="scientific">Pseudobutyrivibrio ruminis</name>
    <dbReference type="NCBI Taxonomy" id="46206"/>
    <lineage>
        <taxon>Bacteria</taxon>
        <taxon>Bacillati</taxon>
        <taxon>Bacillota</taxon>
        <taxon>Clostridia</taxon>
        <taxon>Lachnospirales</taxon>
        <taxon>Lachnospiraceae</taxon>
        <taxon>Pseudobutyrivibrio</taxon>
    </lineage>
</organism>
<dbReference type="SUPFAM" id="SSF55681">
    <property type="entry name" value="Class II aaRS and biotin synthetases"/>
    <property type="match status" value="1"/>
</dbReference>
<comment type="similarity">
    <text evidence="1 13">Belongs to the class-II aminoacyl-tRNA synthetase family.</text>
</comment>
<dbReference type="PANTHER" id="PTHR11451">
    <property type="entry name" value="THREONINE-TRNA LIGASE"/>
    <property type="match status" value="1"/>
</dbReference>
<dbReference type="EC" id="6.1.1.3" evidence="13"/>
<accession>A0A927U9E2</accession>
<comment type="subunit">
    <text evidence="13">Homodimer.</text>
</comment>
<dbReference type="CDD" id="cd00771">
    <property type="entry name" value="ThrRS_core"/>
    <property type="match status" value="1"/>
</dbReference>
<feature type="binding site" evidence="13">
    <location>
        <position position="328"/>
    </location>
    <ligand>
        <name>Zn(2+)</name>
        <dbReference type="ChEBI" id="CHEBI:29105"/>
        <note>catalytic</note>
    </ligand>
</feature>
<evidence type="ECO:0000256" key="6">
    <source>
        <dbReference type="ARBA" id="ARBA00022741"/>
    </source>
</evidence>
<comment type="caution">
    <text evidence="15">The sequence shown here is derived from an EMBL/GenBank/DDBJ whole genome shotgun (WGS) entry which is preliminary data.</text>
</comment>